<reference evidence="2" key="1">
    <citation type="submission" date="2019-02" db="EMBL/GenBank/DDBJ databases">
        <title>Draft genome of the type strain Pelomonas aquatica CCUG 52575T.</title>
        <authorList>
            <person name="Gomila M."/>
            <person name="Lalucat J."/>
        </authorList>
    </citation>
    <scope>NUCLEOTIDE SEQUENCE</scope>
    <source>
        <strain evidence="2">CCUG 52575</strain>
    </source>
</reference>
<keyword evidence="1" id="KW-0732">Signal</keyword>
<feature type="chain" id="PRO_5040817772" description="Surface antigen domain-containing protein" evidence="1">
    <location>
        <begin position="25"/>
        <end position="126"/>
    </location>
</feature>
<evidence type="ECO:0008006" key="4">
    <source>
        <dbReference type="Google" id="ProtNLM"/>
    </source>
</evidence>
<evidence type="ECO:0000313" key="3">
    <source>
        <dbReference type="Proteomes" id="UP001152766"/>
    </source>
</evidence>
<comment type="caution">
    <text evidence="2">The sequence shown here is derived from an EMBL/GenBank/DDBJ whole genome shotgun (WGS) entry which is preliminary data.</text>
</comment>
<feature type="signal peptide" evidence="1">
    <location>
        <begin position="1"/>
        <end position="24"/>
    </location>
</feature>
<evidence type="ECO:0000256" key="1">
    <source>
        <dbReference type="SAM" id="SignalP"/>
    </source>
</evidence>
<proteinExistence type="predicted"/>
<sequence>MFKRPMYGAAIAVLVTLASPMASAAGWVAILKNSPVEDFNDEDLRLYLDAVKQVLYAPASPQPLEWQNTASGASGTLLVVGHPQLKNQGECRQVRITVHSRKRQGGPSLFTACRQADAGWMLIGTN</sequence>
<evidence type="ECO:0000313" key="2">
    <source>
        <dbReference type="EMBL" id="MDG0862720.1"/>
    </source>
</evidence>
<gene>
    <name evidence="2" type="ORF">EXJ73_09595</name>
</gene>
<accession>A0A9X4LKU8</accession>
<protein>
    <recommendedName>
        <fullName evidence="4">Surface antigen domain-containing protein</fullName>
    </recommendedName>
</protein>
<dbReference type="AlphaFoldDB" id="A0A9X4LKU8"/>
<dbReference type="Proteomes" id="UP001152766">
    <property type="component" value="Unassembled WGS sequence"/>
</dbReference>
<dbReference type="EMBL" id="SGUG01000011">
    <property type="protein sequence ID" value="MDG0862720.1"/>
    <property type="molecule type" value="Genomic_DNA"/>
</dbReference>
<name>A0A9X4LKU8_9BURK</name>
<dbReference type="RefSeq" id="WP_268151861.1">
    <property type="nucleotide sequence ID" value="NZ_JAPPUW010000013.1"/>
</dbReference>
<organism evidence="2 3">
    <name type="scientific">Pelomonas aquatica</name>
    <dbReference type="NCBI Taxonomy" id="431058"/>
    <lineage>
        <taxon>Bacteria</taxon>
        <taxon>Pseudomonadati</taxon>
        <taxon>Pseudomonadota</taxon>
        <taxon>Betaproteobacteria</taxon>
        <taxon>Burkholderiales</taxon>
        <taxon>Sphaerotilaceae</taxon>
        <taxon>Roseateles</taxon>
    </lineage>
</organism>
<keyword evidence="3" id="KW-1185">Reference proteome</keyword>